<dbReference type="Gene3D" id="6.10.140.2220">
    <property type="match status" value="1"/>
</dbReference>
<sequence>MSEETPIVEAAANATASFGSTIVRTFSEDLPLFVIYLVSDPLKALQMSHMVVLLVLLPALVLWVQGQMATIRKARSIDRDAFIEEDAPSPEDIAKMENEAKKSPQNSAVWQIGVSAKAVAVSEEASLLGFNFARSPTAAHPAAREISDTILLVMIKPFEGAPRRPAVVAFLPSRVCSPAVVAEVAKRIMQVLPDTRVTTMEEIQDEMPKIVEKRKAEIANNPALAAPSVVQQSQQAAAAAAAQSAAAAGEKPVQPKLPMNPTPSRGCFVCKKEIESKIKQCSACKSVIYCSADCATKDWPNHKIMCGIYKANMQRLTDENLNNFPFTWYTSEKRLDNYNQVPFLVENELHNVGVYRRLCQCFQQLQWGELSGELAVQMEADAVKDDEKKRFLLTGLPLELFPLGRPPKAGVSPESIASWEDWYKAYNLPLSSPVALVFEMPLTVWYLIKKYAPTRTVNGRRQLTLHLLGPEREADLVHIFTYMLPLLPNTDIILHMVGPTVSKRLRPEHTAYSFTSGTSTLNVTLTSAEYSSVHYDSSYFGSVNKKTQGATPPDLVIILNGGVFQYQTFAPTIKLLMDKGARIVFTEPIETSAVVMGKQFEGMKWSLTAPIEVNPFRQPVFQWKKEVNLPGWSNGFITGAGKLEGVAQE</sequence>
<evidence type="ECO:0000313" key="6">
    <source>
        <dbReference type="EMBL" id="TPX77429.1"/>
    </source>
</evidence>
<dbReference type="EMBL" id="QEAP01000021">
    <property type="protein sequence ID" value="TPX77429.1"/>
    <property type="molecule type" value="Genomic_DNA"/>
</dbReference>
<dbReference type="InterPro" id="IPR002893">
    <property type="entry name" value="Znf_MYND"/>
</dbReference>
<dbReference type="InterPro" id="IPR046824">
    <property type="entry name" value="Mss51-like_C"/>
</dbReference>
<evidence type="ECO:0000313" key="7">
    <source>
        <dbReference type="Proteomes" id="UP000320333"/>
    </source>
</evidence>
<keyword evidence="1" id="KW-0479">Metal-binding</keyword>
<proteinExistence type="predicted"/>
<dbReference type="GO" id="GO:0008270">
    <property type="term" value="F:zinc ion binding"/>
    <property type="evidence" value="ECO:0007669"/>
    <property type="project" value="UniProtKB-KW"/>
</dbReference>
<evidence type="ECO:0000256" key="1">
    <source>
        <dbReference type="ARBA" id="ARBA00022723"/>
    </source>
</evidence>
<dbReference type="OrthoDB" id="432970at2759"/>
<evidence type="ECO:0000256" key="4">
    <source>
        <dbReference type="PROSITE-ProRule" id="PRU00134"/>
    </source>
</evidence>
<dbReference type="Pfam" id="PF20179">
    <property type="entry name" value="MSS51_C"/>
    <property type="match status" value="1"/>
</dbReference>
<reference evidence="6 7" key="1">
    <citation type="journal article" date="2019" name="Sci. Rep.">
        <title>Comparative genomics of chytrid fungi reveal insights into the obligate biotrophic and pathogenic lifestyle of Synchytrium endobioticum.</title>
        <authorList>
            <person name="van de Vossenberg B.T.L.H."/>
            <person name="Warris S."/>
            <person name="Nguyen H.D.T."/>
            <person name="van Gent-Pelzer M.P.E."/>
            <person name="Joly D.L."/>
            <person name="van de Geest H.C."/>
            <person name="Bonants P.J.M."/>
            <person name="Smith D.S."/>
            <person name="Levesque C.A."/>
            <person name="van der Lee T.A.J."/>
        </authorList>
    </citation>
    <scope>NUCLEOTIDE SEQUENCE [LARGE SCALE GENOMIC DNA]</scope>
    <source>
        <strain evidence="6 7">CBS 675.73</strain>
    </source>
</reference>
<dbReference type="SUPFAM" id="SSF144232">
    <property type="entry name" value="HIT/MYND zinc finger-like"/>
    <property type="match status" value="1"/>
</dbReference>
<comment type="caution">
    <text evidence="6">The sequence shown here is derived from an EMBL/GenBank/DDBJ whole genome shotgun (WGS) entry which is preliminary data.</text>
</comment>
<dbReference type="PANTHER" id="PTHR47570">
    <property type="entry name" value="ZINC ION BINDING PROTEIN"/>
    <property type="match status" value="1"/>
</dbReference>
<protein>
    <recommendedName>
        <fullName evidence="5">MYND-type domain-containing protein</fullName>
    </recommendedName>
</protein>
<accession>A0A507FM01</accession>
<feature type="domain" description="MYND-type" evidence="5">
    <location>
        <begin position="267"/>
        <end position="306"/>
    </location>
</feature>
<dbReference type="Pfam" id="PF01753">
    <property type="entry name" value="zf-MYND"/>
    <property type="match status" value="1"/>
</dbReference>
<keyword evidence="3" id="KW-0862">Zinc</keyword>
<dbReference type="PROSITE" id="PS50865">
    <property type="entry name" value="ZF_MYND_2"/>
    <property type="match status" value="1"/>
</dbReference>
<evidence type="ECO:0000259" key="5">
    <source>
        <dbReference type="PROSITE" id="PS50865"/>
    </source>
</evidence>
<keyword evidence="2 4" id="KW-0863">Zinc-finger</keyword>
<gene>
    <name evidence="6" type="ORF">CcCBS67573_g01308</name>
</gene>
<keyword evidence="7" id="KW-1185">Reference proteome</keyword>
<dbReference type="PROSITE" id="PS01360">
    <property type="entry name" value="ZF_MYND_1"/>
    <property type="match status" value="1"/>
</dbReference>
<dbReference type="PANTHER" id="PTHR47570:SF1">
    <property type="entry name" value="ZINC ION BINDING PROTEIN"/>
    <property type="match status" value="1"/>
</dbReference>
<dbReference type="STRING" id="246404.A0A507FM01"/>
<evidence type="ECO:0000256" key="3">
    <source>
        <dbReference type="ARBA" id="ARBA00022833"/>
    </source>
</evidence>
<evidence type="ECO:0000256" key="2">
    <source>
        <dbReference type="ARBA" id="ARBA00022771"/>
    </source>
</evidence>
<dbReference type="AlphaFoldDB" id="A0A507FM01"/>
<name>A0A507FM01_9FUNG</name>
<dbReference type="Proteomes" id="UP000320333">
    <property type="component" value="Unassembled WGS sequence"/>
</dbReference>
<organism evidence="6 7">
    <name type="scientific">Chytriomyces confervae</name>
    <dbReference type="NCBI Taxonomy" id="246404"/>
    <lineage>
        <taxon>Eukaryota</taxon>
        <taxon>Fungi</taxon>
        <taxon>Fungi incertae sedis</taxon>
        <taxon>Chytridiomycota</taxon>
        <taxon>Chytridiomycota incertae sedis</taxon>
        <taxon>Chytridiomycetes</taxon>
        <taxon>Chytridiales</taxon>
        <taxon>Chytriomycetaceae</taxon>
        <taxon>Chytriomyces</taxon>
    </lineage>
</organism>